<name>A0A644ZZH9_9ZZZZ</name>
<sequence length="38" mass="4361">MIKRIIKRSGKNLTDSLIFVVSGHCRIENILRHITVKA</sequence>
<comment type="caution">
    <text evidence="1">The sequence shown here is derived from an EMBL/GenBank/DDBJ whole genome shotgun (WGS) entry which is preliminary data.</text>
</comment>
<dbReference type="AlphaFoldDB" id="A0A644ZZH9"/>
<reference evidence="1" key="1">
    <citation type="submission" date="2019-08" db="EMBL/GenBank/DDBJ databases">
        <authorList>
            <person name="Kucharzyk K."/>
            <person name="Murdoch R.W."/>
            <person name="Higgins S."/>
            <person name="Loffler F."/>
        </authorList>
    </citation>
    <scope>NUCLEOTIDE SEQUENCE</scope>
</reference>
<protein>
    <submittedName>
        <fullName evidence="1">Uncharacterized protein</fullName>
    </submittedName>
</protein>
<organism evidence="1">
    <name type="scientific">bioreactor metagenome</name>
    <dbReference type="NCBI Taxonomy" id="1076179"/>
    <lineage>
        <taxon>unclassified sequences</taxon>
        <taxon>metagenomes</taxon>
        <taxon>ecological metagenomes</taxon>
    </lineage>
</organism>
<gene>
    <name evidence="1" type="ORF">SDC9_93074</name>
</gene>
<proteinExistence type="predicted"/>
<accession>A0A644ZZH9</accession>
<dbReference type="EMBL" id="VSSQ01011250">
    <property type="protein sequence ID" value="MPM46375.1"/>
    <property type="molecule type" value="Genomic_DNA"/>
</dbReference>
<evidence type="ECO:0000313" key="1">
    <source>
        <dbReference type="EMBL" id="MPM46375.1"/>
    </source>
</evidence>